<evidence type="ECO:0000313" key="1">
    <source>
        <dbReference type="EMBL" id="KAB7502576.1"/>
    </source>
</evidence>
<comment type="caution">
    <text evidence="1">The sequence shown here is derived from an EMBL/GenBank/DDBJ whole genome shotgun (WGS) entry which is preliminary data.</text>
</comment>
<dbReference type="OrthoDB" id="10351890at2759"/>
<gene>
    <name evidence="1" type="ORF">Anas_12788</name>
</gene>
<feature type="non-terminal residue" evidence="1">
    <location>
        <position position="1"/>
    </location>
</feature>
<name>A0A5N5T7K1_9CRUS</name>
<accession>A0A5N5T7K1</accession>
<dbReference type="Proteomes" id="UP000326759">
    <property type="component" value="Unassembled WGS sequence"/>
</dbReference>
<dbReference type="AlphaFoldDB" id="A0A5N5T7K1"/>
<dbReference type="EMBL" id="SEYY01007209">
    <property type="protein sequence ID" value="KAB7502576.1"/>
    <property type="molecule type" value="Genomic_DNA"/>
</dbReference>
<reference evidence="1 2" key="1">
    <citation type="journal article" date="2019" name="PLoS Biol.">
        <title>Sex chromosomes control vertical transmission of feminizing Wolbachia symbionts in an isopod.</title>
        <authorList>
            <person name="Becking T."/>
            <person name="Chebbi M.A."/>
            <person name="Giraud I."/>
            <person name="Moumen B."/>
            <person name="Laverre T."/>
            <person name="Caubet Y."/>
            <person name="Peccoud J."/>
            <person name="Gilbert C."/>
            <person name="Cordaux R."/>
        </authorList>
    </citation>
    <scope>NUCLEOTIDE SEQUENCE [LARGE SCALE GENOMIC DNA]</scope>
    <source>
        <strain evidence="1">ANa2</strain>
        <tissue evidence="1">Whole body excluding digestive tract and cuticle</tissue>
    </source>
</reference>
<proteinExistence type="predicted"/>
<sequence length="169" mass="19776">INCAANIGIYFDNFYISIYFENILHLKSSRKRVSKLAEIQFLTSGLYLLPINEENLALKKHRLPEDSLRPIFQKKKIRWARHCQDIKRVSKTVSSRVTYPILWHPFIKRSAPFGHLIPFTKFSILGLKLPNLVFVDEHTWGRSSHLVKSGVEFPIKNTLEYCTDKYIDV</sequence>
<protein>
    <submittedName>
        <fullName evidence="1">Uncharacterized protein</fullName>
    </submittedName>
</protein>
<keyword evidence="2" id="KW-1185">Reference proteome</keyword>
<organism evidence="1 2">
    <name type="scientific">Armadillidium nasatum</name>
    <dbReference type="NCBI Taxonomy" id="96803"/>
    <lineage>
        <taxon>Eukaryota</taxon>
        <taxon>Metazoa</taxon>
        <taxon>Ecdysozoa</taxon>
        <taxon>Arthropoda</taxon>
        <taxon>Crustacea</taxon>
        <taxon>Multicrustacea</taxon>
        <taxon>Malacostraca</taxon>
        <taxon>Eumalacostraca</taxon>
        <taxon>Peracarida</taxon>
        <taxon>Isopoda</taxon>
        <taxon>Oniscidea</taxon>
        <taxon>Crinocheta</taxon>
        <taxon>Armadillidiidae</taxon>
        <taxon>Armadillidium</taxon>
    </lineage>
</organism>
<evidence type="ECO:0000313" key="2">
    <source>
        <dbReference type="Proteomes" id="UP000326759"/>
    </source>
</evidence>